<evidence type="ECO:0000313" key="5">
    <source>
        <dbReference type="EMBL" id="AUR01092.1"/>
    </source>
</evidence>
<gene>
    <name evidence="4" type="ORF">PhaeoP66_03853</name>
    <name evidence="5" type="ORF">PhaeoP88_03779</name>
</gene>
<dbReference type="SMART" id="SM00530">
    <property type="entry name" value="HTH_XRE"/>
    <property type="match status" value="1"/>
</dbReference>
<dbReference type="InterPro" id="IPR013096">
    <property type="entry name" value="Cupin_2"/>
</dbReference>
<dbReference type="InterPro" id="IPR001387">
    <property type="entry name" value="Cro/C1-type_HTH"/>
</dbReference>
<feature type="region of interest" description="Disordered" evidence="2">
    <location>
        <begin position="1"/>
        <end position="25"/>
    </location>
</feature>
<accession>A0A2I7IR51</accession>
<dbReference type="EMBL" id="CP010706">
    <property type="protein sequence ID" value="AUQ96580.1"/>
    <property type="molecule type" value="Genomic_DNA"/>
</dbReference>
<name>A0A2I7IR51_9RHOB</name>
<keyword evidence="1" id="KW-0238">DNA-binding</keyword>
<dbReference type="Proteomes" id="UP000236536">
    <property type="component" value="Plasmid pP66_a"/>
</dbReference>
<evidence type="ECO:0000313" key="6">
    <source>
        <dbReference type="Proteomes" id="UP000236447"/>
    </source>
</evidence>
<keyword evidence="7" id="KW-1185">Reference proteome</keyword>
<geneLocation type="plasmid" evidence="4 7">
    <name>pP66_a</name>
</geneLocation>
<sequence length="203" mass="22590">MDVSGTRKAGTNKRSRKKDNPEQLGHAIRRRRKAMGMTMVQVAEETELTPGFISQVERGISTPSLSSLLSIAASLQTTVEQLLSVDEEFREYIHKDNRHTYALGVNGRLYEKLGPGFSGALCYPSIIHRPPGHVSEKMCHEGEVFCYLISGQLEYHLGDAVHIMSPGDTVHHDCSKPHYSIVLSDEEAVELWVSTMPMKSASH</sequence>
<evidence type="ECO:0000313" key="4">
    <source>
        <dbReference type="EMBL" id="AUQ96580.1"/>
    </source>
</evidence>
<dbReference type="GO" id="GO:0003700">
    <property type="term" value="F:DNA-binding transcription factor activity"/>
    <property type="evidence" value="ECO:0007669"/>
    <property type="project" value="TreeGrafter"/>
</dbReference>
<dbReference type="Proteomes" id="UP000236447">
    <property type="component" value="Plasmid pP88_a"/>
</dbReference>
<dbReference type="CDD" id="cd02209">
    <property type="entry name" value="cupin_XRE_C"/>
    <property type="match status" value="1"/>
</dbReference>
<dbReference type="InterPro" id="IPR050807">
    <property type="entry name" value="TransReg_Diox_bact_type"/>
</dbReference>
<dbReference type="GO" id="GO:0003677">
    <property type="term" value="F:DNA binding"/>
    <property type="evidence" value="ECO:0007669"/>
    <property type="project" value="UniProtKB-KW"/>
</dbReference>
<organism evidence="5 6">
    <name type="scientific">Phaeobacter inhibens</name>
    <dbReference type="NCBI Taxonomy" id="221822"/>
    <lineage>
        <taxon>Bacteria</taxon>
        <taxon>Pseudomonadati</taxon>
        <taxon>Pseudomonadota</taxon>
        <taxon>Alphaproteobacteria</taxon>
        <taxon>Rhodobacterales</taxon>
        <taxon>Roseobacteraceae</taxon>
        <taxon>Phaeobacter</taxon>
    </lineage>
</organism>
<dbReference type="InterPro" id="IPR010982">
    <property type="entry name" value="Lambda_DNA-bd_dom_sf"/>
</dbReference>
<reference evidence="4 7" key="3">
    <citation type="journal article" date="2017" name="Int. J. Syst. Evol. Microbiol.">
        <title>Adaptation of Surface-Associated Bacteria to the Open Ocean: A Genomically Distinct Subpopulation of Phaeobacter gallaeciensis Colonizes Pacific Mesozooplankton.</title>
        <authorList>
            <person name="Freese H.M."/>
            <person name="Methner A."/>
            <person name="Overmann J."/>
        </authorList>
    </citation>
    <scope>NUCLEOTIDE SEQUENCE [LARGE SCALE GENOMIC DNA]</scope>
    <source>
        <strain evidence="4 7">P66</strain>
        <plasmid evidence="4 7">pP66_a</plasmid>
    </source>
</reference>
<dbReference type="AlphaFoldDB" id="A0A2I7IR51"/>
<evidence type="ECO:0000256" key="2">
    <source>
        <dbReference type="SAM" id="MobiDB-lite"/>
    </source>
</evidence>
<dbReference type="Pfam" id="PF07883">
    <property type="entry name" value="Cupin_2"/>
    <property type="match status" value="1"/>
</dbReference>
<reference evidence="6 7" key="2">
    <citation type="journal article" date="2017" name="Genome Biol. Evol.">
        <title>Trajectories and Drivers of Genome Evolution in Surface-Associated Marine Phaeobacter.</title>
        <authorList>
            <person name="Freese H.M."/>
            <person name="Sikorski J."/>
            <person name="Bunk B."/>
            <person name="Scheuner C."/>
            <person name="Meier-Kolthoff J.P."/>
            <person name="Sproer C."/>
            <person name="Gram L."/>
            <person name="Overmann J."/>
        </authorList>
    </citation>
    <scope>NUCLEOTIDE SEQUENCE [LARGE SCALE GENOMIC DNA]</scope>
    <source>
        <strain evidence="4 7">P66</strain>
        <strain evidence="5 6">P88</strain>
        <plasmid evidence="4 7">pP66_a</plasmid>
        <plasmid evidence="5">pP88_a</plasmid>
        <plasmid evidence="6">pp88_a</plasmid>
    </source>
</reference>
<evidence type="ECO:0000259" key="3">
    <source>
        <dbReference type="PROSITE" id="PS50943"/>
    </source>
</evidence>
<keyword evidence="5" id="KW-0614">Plasmid</keyword>
<reference evidence="5 6" key="1">
    <citation type="journal article" date="2017" name="Front. Microbiol.">
        <title>Phaeobacter piscinae sp. nov., a species of the Roseobacter group and potential aquaculture probiont.</title>
        <authorList>
            <person name="Sonnenschein E.C."/>
            <person name="Phippen C.B.W."/>
            <person name="Nielsen K.F."/>
            <person name="Mateiu R.V."/>
            <person name="Melchiorsen J."/>
            <person name="Gram L."/>
            <person name="Overmann J."/>
            <person name="Freese H.M."/>
        </authorList>
    </citation>
    <scope>NUCLEOTIDE SEQUENCE [LARGE SCALE GENOMIC DNA]</scope>
    <source>
        <strain evidence="5 6">P88</strain>
        <plasmid evidence="6">pp88_a</plasmid>
        <plasmid evidence="5">pP88_a</plasmid>
    </source>
</reference>
<geneLocation type="plasmid" evidence="6">
    <name>pp88_a</name>
</geneLocation>
<feature type="domain" description="HTH cro/C1-type" evidence="3">
    <location>
        <begin position="28"/>
        <end position="82"/>
    </location>
</feature>
<dbReference type="InterPro" id="IPR011051">
    <property type="entry name" value="RmlC_Cupin_sf"/>
</dbReference>
<dbReference type="SUPFAM" id="SSF51182">
    <property type="entry name" value="RmlC-like cupins"/>
    <property type="match status" value="1"/>
</dbReference>
<dbReference type="PANTHER" id="PTHR46797:SF25">
    <property type="entry name" value="TRANSCRIPTIONAL REGULATOR"/>
    <property type="match status" value="1"/>
</dbReference>
<evidence type="ECO:0000256" key="1">
    <source>
        <dbReference type="ARBA" id="ARBA00023125"/>
    </source>
</evidence>
<proteinExistence type="predicted"/>
<dbReference type="Gene3D" id="2.60.120.10">
    <property type="entry name" value="Jelly Rolls"/>
    <property type="match status" value="1"/>
</dbReference>
<evidence type="ECO:0000313" key="7">
    <source>
        <dbReference type="Proteomes" id="UP000236536"/>
    </source>
</evidence>
<dbReference type="CDD" id="cd00093">
    <property type="entry name" value="HTH_XRE"/>
    <property type="match status" value="1"/>
</dbReference>
<dbReference type="SUPFAM" id="SSF47413">
    <property type="entry name" value="lambda repressor-like DNA-binding domains"/>
    <property type="match status" value="1"/>
</dbReference>
<dbReference type="Gene3D" id="1.10.260.40">
    <property type="entry name" value="lambda repressor-like DNA-binding domains"/>
    <property type="match status" value="1"/>
</dbReference>
<dbReference type="PROSITE" id="PS50943">
    <property type="entry name" value="HTH_CROC1"/>
    <property type="match status" value="1"/>
</dbReference>
<protein>
    <submittedName>
        <fullName evidence="4 5">Transcriptional regulator</fullName>
    </submittedName>
</protein>
<dbReference type="EMBL" id="CP010726">
    <property type="protein sequence ID" value="AUR01092.1"/>
    <property type="molecule type" value="Genomic_DNA"/>
</dbReference>
<dbReference type="RefSeq" id="WP_102856033.1">
    <property type="nucleotide sequence ID" value="NZ_CP010600.1"/>
</dbReference>
<dbReference type="GO" id="GO:0005829">
    <property type="term" value="C:cytosol"/>
    <property type="evidence" value="ECO:0007669"/>
    <property type="project" value="TreeGrafter"/>
</dbReference>
<dbReference type="Pfam" id="PF01381">
    <property type="entry name" value="HTH_3"/>
    <property type="match status" value="1"/>
</dbReference>
<dbReference type="PANTHER" id="PTHR46797">
    <property type="entry name" value="HTH-TYPE TRANSCRIPTIONAL REGULATOR"/>
    <property type="match status" value="1"/>
</dbReference>
<geneLocation type="plasmid" evidence="5">
    <name>pP88_a</name>
</geneLocation>
<dbReference type="InterPro" id="IPR014710">
    <property type="entry name" value="RmlC-like_jellyroll"/>
</dbReference>